<evidence type="ECO:0000256" key="1">
    <source>
        <dbReference type="SAM" id="Phobius"/>
    </source>
</evidence>
<gene>
    <name evidence="2" type="ORF">FRX31_006132</name>
</gene>
<dbReference type="OrthoDB" id="3222at2759"/>
<dbReference type="EMBL" id="JABWDY010005627">
    <property type="protein sequence ID" value="KAF5204281.1"/>
    <property type="molecule type" value="Genomic_DNA"/>
</dbReference>
<comment type="caution">
    <text evidence="2">The sequence shown here is derived from an EMBL/GenBank/DDBJ whole genome shotgun (WGS) entry which is preliminary data.</text>
</comment>
<keyword evidence="3" id="KW-1185">Reference proteome</keyword>
<protein>
    <submittedName>
        <fullName evidence="2">Uncharacterized protein</fullName>
    </submittedName>
</protein>
<organism evidence="2 3">
    <name type="scientific">Thalictrum thalictroides</name>
    <name type="common">Rue-anemone</name>
    <name type="synonym">Anemone thalictroides</name>
    <dbReference type="NCBI Taxonomy" id="46969"/>
    <lineage>
        <taxon>Eukaryota</taxon>
        <taxon>Viridiplantae</taxon>
        <taxon>Streptophyta</taxon>
        <taxon>Embryophyta</taxon>
        <taxon>Tracheophyta</taxon>
        <taxon>Spermatophyta</taxon>
        <taxon>Magnoliopsida</taxon>
        <taxon>Ranunculales</taxon>
        <taxon>Ranunculaceae</taxon>
        <taxon>Thalictroideae</taxon>
        <taxon>Thalictrum</taxon>
    </lineage>
</organism>
<sequence length="88" mass="9452">MQSLPFQVFMHLESSEYSCGRSEAPAPPGRGQLTTDVALDTFSVSVILISHCDSFSVGALKAYLAEFIATLLFVFACVGPAIAFSKLF</sequence>
<evidence type="ECO:0000313" key="2">
    <source>
        <dbReference type="EMBL" id="KAF5204281.1"/>
    </source>
</evidence>
<dbReference type="AlphaFoldDB" id="A0A7J6X3I1"/>
<proteinExistence type="predicted"/>
<accession>A0A7J6X3I1</accession>
<evidence type="ECO:0000313" key="3">
    <source>
        <dbReference type="Proteomes" id="UP000554482"/>
    </source>
</evidence>
<keyword evidence="1" id="KW-0812">Transmembrane</keyword>
<feature type="transmembrane region" description="Helical" evidence="1">
    <location>
        <begin position="63"/>
        <end position="84"/>
    </location>
</feature>
<reference evidence="2 3" key="1">
    <citation type="submission" date="2020-06" db="EMBL/GenBank/DDBJ databases">
        <title>Transcriptomic and genomic resources for Thalictrum thalictroides and T. hernandezii: Facilitating candidate gene discovery in an emerging model plant lineage.</title>
        <authorList>
            <person name="Arias T."/>
            <person name="Riano-Pachon D.M."/>
            <person name="Di Stilio V.S."/>
        </authorList>
    </citation>
    <scope>NUCLEOTIDE SEQUENCE [LARGE SCALE GENOMIC DNA]</scope>
    <source>
        <strain evidence="3">cv. WT478/WT964</strain>
        <tissue evidence="2">Leaves</tissue>
    </source>
</reference>
<name>A0A7J6X3I1_THATH</name>
<keyword evidence="1" id="KW-0472">Membrane</keyword>
<dbReference type="Proteomes" id="UP000554482">
    <property type="component" value="Unassembled WGS sequence"/>
</dbReference>
<keyword evidence="1" id="KW-1133">Transmembrane helix</keyword>